<evidence type="ECO:0000256" key="9">
    <source>
        <dbReference type="SAM" id="Phobius"/>
    </source>
</evidence>
<evidence type="ECO:0000256" key="4">
    <source>
        <dbReference type="ARBA" id="ARBA00022519"/>
    </source>
</evidence>
<sequence>MKVLGWLDHHVEELFLSVFLLTLIILTSANVVLRYVFNSGLTWSDEICKYCLIFSGFISISCWIRHKSGICVDALAQVVPGPVKMIFQVLVQLIVLAFFLLMFKGAISCWLAIKKSGQVSGTLQIPMTYVYMAPIIGFGLALLREVQNLVLGFVQRKKGGNEQ</sequence>
<dbReference type="InterPro" id="IPR055348">
    <property type="entry name" value="DctQ"/>
</dbReference>
<dbReference type="RefSeq" id="WP_002594073.1">
    <property type="nucleotide sequence ID" value="NZ_KB850983.1"/>
</dbReference>
<feature type="transmembrane region" description="Helical" evidence="9">
    <location>
        <begin position="125"/>
        <end position="143"/>
    </location>
</feature>
<comment type="subcellular location">
    <subcellularLocation>
        <location evidence="1">Cell inner membrane</location>
        <topology evidence="1">Multi-pass membrane protein</topology>
    </subcellularLocation>
</comment>
<keyword evidence="4" id="KW-0997">Cell inner membrane</keyword>
<dbReference type="Proteomes" id="UP000013085">
    <property type="component" value="Unassembled WGS sequence"/>
</dbReference>
<accession>A0A0E2H5U3</accession>
<evidence type="ECO:0000256" key="8">
    <source>
        <dbReference type="ARBA" id="ARBA00038436"/>
    </source>
</evidence>
<reference evidence="11 12" key="1">
    <citation type="submission" date="2013-01" db="EMBL/GenBank/DDBJ databases">
        <title>The Genome Sequence of Clostridium clostridioforme 90A8.</title>
        <authorList>
            <consortium name="The Broad Institute Genome Sequencing Platform"/>
            <person name="Earl A."/>
            <person name="Ward D."/>
            <person name="Feldgarden M."/>
            <person name="Gevers D."/>
            <person name="Courvalin P."/>
            <person name="Lambert T."/>
            <person name="Walker B."/>
            <person name="Young S.K."/>
            <person name="Zeng Q."/>
            <person name="Gargeya S."/>
            <person name="Fitzgerald M."/>
            <person name="Haas B."/>
            <person name="Abouelleil A."/>
            <person name="Alvarado L."/>
            <person name="Arachchi H.M."/>
            <person name="Berlin A.M."/>
            <person name="Chapman S.B."/>
            <person name="Dewar J."/>
            <person name="Goldberg J."/>
            <person name="Griggs A."/>
            <person name="Gujja S."/>
            <person name="Hansen M."/>
            <person name="Howarth C."/>
            <person name="Imamovic A."/>
            <person name="Larimer J."/>
            <person name="McCowan C."/>
            <person name="Murphy C."/>
            <person name="Neiman D."/>
            <person name="Pearson M."/>
            <person name="Priest M."/>
            <person name="Roberts A."/>
            <person name="Saif S."/>
            <person name="Shea T."/>
            <person name="Sisk P."/>
            <person name="Sykes S."/>
            <person name="Wortman J."/>
            <person name="Nusbaum C."/>
            <person name="Birren B."/>
        </authorList>
    </citation>
    <scope>NUCLEOTIDE SEQUENCE [LARGE SCALE GENOMIC DNA]</scope>
    <source>
        <strain evidence="11 12">90A8</strain>
    </source>
</reference>
<dbReference type="Pfam" id="PF04290">
    <property type="entry name" value="DctQ"/>
    <property type="match status" value="1"/>
</dbReference>
<dbReference type="AlphaFoldDB" id="A0A0E2H5U3"/>
<keyword evidence="7 9" id="KW-0472">Membrane</keyword>
<protein>
    <recommendedName>
        <fullName evidence="10">Tripartite ATP-independent periplasmic transporters DctQ component domain-containing protein</fullName>
    </recommendedName>
</protein>
<proteinExistence type="inferred from homology"/>
<dbReference type="InterPro" id="IPR007387">
    <property type="entry name" value="TRAP_DctQ"/>
</dbReference>
<feature type="transmembrane region" description="Helical" evidence="9">
    <location>
        <begin position="14"/>
        <end position="35"/>
    </location>
</feature>
<dbReference type="GeneID" id="57964226"/>
<dbReference type="PATRIC" id="fig|999408.3.peg.4612"/>
<feature type="domain" description="Tripartite ATP-independent periplasmic transporters DctQ component" evidence="10">
    <location>
        <begin position="23"/>
        <end position="152"/>
    </location>
</feature>
<dbReference type="GO" id="GO:0005886">
    <property type="term" value="C:plasma membrane"/>
    <property type="evidence" value="ECO:0007669"/>
    <property type="project" value="UniProtKB-SubCell"/>
</dbReference>
<evidence type="ECO:0000256" key="2">
    <source>
        <dbReference type="ARBA" id="ARBA00022448"/>
    </source>
</evidence>
<evidence type="ECO:0000256" key="1">
    <source>
        <dbReference type="ARBA" id="ARBA00004429"/>
    </source>
</evidence>
<evidence type="ECO:0000256" key="5">
    <source>
        <dbReference type="ARBA" id="ARBA00022692"/>
    </source>
</evidence>
<evidence type="ECO:0000256" key="6">
    <source>
        <dbReference type="ARBA" id="ARBA00022989"/>
    </source>
</evidence>
<keyword evidence="2" id="KW-0813">Transport</keyword>
<dbReference type="EMBL" id="AGYR01000047">
    <property type="protein sequence ID" value="ENZ10314.1"/>
    <property type="molecule type" value="Genomic_DNA"/>
</dbReference>
<comment type="similarity">
    <text evidence="8">Belongs to the TRAP transporter small permease family.</text>
</comment>
<dbReference type="GO" id="GO:0022857">
    <property type="term" value="F:transmembrane transporter activity"/>
    <property type="evidence" value="ECO:0007669"/>
    <property type="project" value="TreeGrafter"/>
</dbReference>
<feature type="transmembrane region" description="Helical" evidence="9">
    <location>
        <begin position="86"/>
        <end position="113"/>
    </location>
</feature>
<comment type="caution">
    <text evidence="11">The sequence shown here is derived from an EMBL/GenBank/DDBJ whole genome shotgun (WGS) entry which is preliminary data.</text>
</comment>
<gene>
    <name evidence="11" type="ORF">HMPREF1090_04295</name>
</gene>
<organism evidence="11 12">
    <name type="scientific">[Clostridium] clostridioforme 90A8</name>
    <dbReference type="NCBI Taxonomy" id="999408"/>
    <lineage>
        <taxon>Bacteria</taxon>
        <taxon>Bacillati</taxon>
        <taxon>Bacillota</taxon>
        <taxon>Clostridia</taxon>
        <taxon>Lachnospirales</taxon>
        <taxon>Lachnospiraceae</taxon>
        <taxon>Enterocloster</taxon>
    </lineage>
</organism>
<evidence type="ECO:0000259" key="10">
    <source>
        <dbReference type="Pfam" id="PF04290"/>
    </source>
</evidence>
<dbReference type="GO" id="GO:0015740">
    <property type="term" value="P:C4-dicarboxylate transport"/>
    <property type="evidence" value="ECO:0007669"/>
    <property type="project" value="TreeGrafter"/>
</dbReference>
<keyword evidence="5 9" id="KW-0812">Transmembrane</keyword>
<name>A0A0E2H5U3_9FIRM</name>
<keyword evidence="3" id="KW-1003">Cell membrane</keyword>
<dbReference type="PANTHER" id="PTHR35011">
    <property type="entry name" value="2,3-DIKETO-L-GULONATE TRAP TRANSPORTER SMALL PERMEASE PROTEIN YIAM"/>
    <property type="match status" value="1"/>
</dbReference>
<keyword evidence="6 9" id="KW-1133">Transmembrane helix</keyword>
<evidence type="ECO:0000256" key="7">
    <source>
        <dbReference type="ARBA" id="ARBA00023136"/>
    </source>
</evidence>
<evidence type="ECO:0000256" key="3">
    <source>
        <dbReference type="ARBA" id="ARBA00022475"/>
    </source>
</evidence>
<dbReference type="HOGENOM" id="CLU_086356_3_1_9"/>
<evidence type="ECO:0000313" key="12">
    <source>
        <dbReference type="Proteomes" id="UP000013085"/>
    </source>
</evidence>
<evidence type="ECO:0000313" key="11">
    <source>
        <dbReference type="EMBL" id="ENZ10314.1"/>
    </source>
</evidence>
<dbReference type="PANTHER" id="PTHR35011:SF2">
    <property type="entry name" value="2,3-DIKETO-L-GULONATE TRAP TRANSPORTER SMALL PERMEASE PROTEIN YIAM"/>
    <property type="match status" value="1"/>
</dbReference>